<sequence>MVMRRLSQRSPLLLTDQNGFTNTKFFKSIEFSTSTPTSETLNFSQQISDFLKQNNWKTIMVSSHIPSKLNPDVIRAVLHQNQVGDPKRLLDFFYWSQSQMGVPQFLDSFSILAVQLCNSELFGLANGVLTQMIRTPYSSSSILDSVLFWFRNYGGSSPVVFDILIDSYKRMGMLDEAANVFFVAKNDSILISLIRCNSLLKDLLKCGMMELFWKVYNGMLDAKMGFDVHTYTYLVGALCKTGDLRGAKRVLIEMDEKGLNPNEFIYSMVIEGMCQVGDIDEAVELKRSMGEKGLVPNTYTYTIITAGLCRAKRMNEGKIDI</sequence>
<evidence type="ECO:0000256" key="1">
    <source>
        <dbReference type="ARBA" id="ARBA00007626"/>
    </source>
</evidence>
<name>A0A438J3V4_VITVI</name>
<dbReference type="InterPro" id="IPR002885">
    <property type="entry name" value="PPR_rpt"/>
</dbReference>
<feature type="repeat" description="PPR" evidence="3">
    <location>
        <begin position="227"/>
        <end position="261"/>
    </location>
</feature>
<dbReference type="PROSITE" id="PS51375">
    <property type="entry name" value="PPR"/>
    <property type="match status" value="2"/>
</dbReference>
<dbReference type="NCBIfam" id="TIGR00756">
    <property type="entry name" value="PPR"/>
    <property type="match status" value="2"/>
</dbReference>
<comment type="similarity">
    <text evidence="1">Belongs to the PPR family. P subfamily.</text>
</comment>
<dbReference type="Gene3D" id="1.25.40.10">
    <property type="entry name" value="Tetratricopeptide repeat domain"/>
    <property type="match status" value="2"/>
</dbReference>
<comment type="caution">
    <text evidence="4">The sequence shown here is derived from an EMBL/GenBank/DDBJ whole genome shotgun (WGS) entry which is preliminary data.</text>
</comment>
<accession>A0A438J3V4</accession>
<dbReference type="PANTHER" id="PTHR47932">
    <property type="entry name" value="ATPASE EXPRESSION PROTEIN 3"/>
    <property type="match status" value="1"/>
</dbReference>
<proteinExistence type="inferred from homology"/>
<dbReference type="Pfam" id="PF01535">
    <property type="entry name" value="PPR"/>
    <property type="match status" value="1"/>
</dbReference>
<evidence type="ECO:0000256" key="2">
    <source>
        <dbReference type="ARBA" id="ARBA00022737"/>
    </source>
</evidence>
<evidence type="ECO:0000256" key="3">
    <source>
        <dbReference type="PROSITE-ProRule" id="PRU00708"/>
    </source>
</evidence>
<evidence type="ECO:0000313" key="5">
    <source>
        <dbReference type="Proteomes" id="UP000288805"/>
    </source>
</evidence>
<feature type="repeat" description="PPR" evidence="3">
    <location>
        <begin position="262"/>
        <end position="296"/>
    </location>
</feature>
<protein>
    <submittedName>
        <fullName evidence="4">Pentatricopeptide repeat-containing protein, mitochondrial</fullName>
    </submittedName>
</protein>
<dbReference type="Proteomes" id="UP000288805">
    <property type="component" value="Unassembled WGS sequence"/>
</dbReference>
<dbReference type="Pfam" id="PF13041">
    <property type="entry name" value="PPR_2"/>
    <property type="match status" value="2"/>
</dbReference>
<dbReference type="InterPro" id="IPR011990">
    <property type="entry name" value="TPR-like_helical_dom_sf"/>
</dbReference>
<dbReference type="PANTHER" id="PTHR47932:SF6">
    <property type="entry name" value="SMALL RIBOSOMAL SUBUNIT PROTEIN MS80 (RPPR6)"/>
    <property type="match status" value="1"/>
</dbReference>
<gene>
    <name evidence="4" type="primary">VvCHDp000717_3</name>
    <name evidence="4" type="ORF">CK203_027808</name>
</gene>
<keyword evidence="2" id="KW-0677">Repeat</keyword>
<dbReference type="EMBL" id="QGNW01000065">
    <property type="protein sequence ID" value="RVX03632.1"/>
    <property type="molecule type" value="Genomic_DNA"/>
</dbReference>
<organism evidence="4 5">
    <name type="scientific">Vitis vinifera</name>
    <name type="common">Grape</name>
    <dbReference type="NCBI Taxonomy" id="29760"/>
    <lineage>
        <taxon>Eukaryota</taxon>
        <taxon>Viridiplantae</taxon>
        <taxon>Streptophyta</taxon>
        <taxon>Embryophyta</taxon>
        <taxon>Tracheophyta</taxon>
        <taxon>Spermatophyta</taxon>
        <taxon>Magnoliopsida</taxon>
        <taxon>eudicotyledons</taxon>
        <taxon>Gunneridae</taxon>
        <taxon>Pentapetalae</taxon>
        <taxon>rosids</taxon>
        <taxon>Vitales</taxon>
        <taxon>Vitaceae</taxon>
        <taxon>Viteae</taxon>
        <taxon>Vitis</taxon>
    </lineage>
</organism>
<dbReference type="AlphaFoldDB" id="A0A438J3V4"/>
<evidence type="ECO:0000313" key="4">
    <source>
        <dbReference type="EMBL" id="RVX03632.1"/>
    </source>
</evidence>
<reference evidence="4 5" key="1">
    <citation type="journal article" date="2018" name="PLoS Genet.">
        <title>Population sequencing reveals clonal diversity and ancestral inbreeding in the grapevine cultivar Chardonnay.</title>
        <authorList>
            <person name="Roach M.J."/>
            <person name="Johnson D.L."/>
            <person name="Bohlmann J."/>
            <person name="van Vuuren H.J."/>
            <person name="Jones S.J."/>
            <person name="Pretorius I.S."/>
            <person name="Schmidt S.A."/>
            <person name="Borneman A.R."/>
        </authorList>
    </citation>
    <scope>NUCLEOTIDE SEQUENCE [LARGE SCALE GENOMIC DNA]</scope>
    <source>
        <strain evidence="5">cv. Chardonnay</strain>
        <tissue evidence="4">Leaf</tissue>
    </source>
</reference>